<evidence type="ECO:0000256" key="2">
    <source>
        <dbReference type="ARBA" id="ARBA00009077"/>
    </source>
</evidence>
<reference evidence="8" key="1">
    <citation type="submission" date="2016-09" db="EMBL/GenBank/DDBJ databases">
        <authorList>
            <person name="Jeantristanb JTB J.-T."/>
            <person name="Ricardo R."/>
        </authorList>
    </citation>
    <scope>NUCLEOTIDE SEQUENCE [LARGE SCALE GENOMIC DNA]</scope>
</reference>
<evidence type="ECO:0000256" key="4">
    <source>
        <dbReference type="ARBA" id="ARBA00022898"/>
    </source>
</evidence>
<dbReference type="GO" id="GO:0005737">
    <property type="term" value="C:cytoplasm"/>
    <property type="evidence" value="ECO:0007669"/>
    <property type="project" value="TreeGrafter"/>
</dbReference>
<dbReference type="GO" id="GO:0006535">
    <property type="term" value="P:cysteine biosynthetic process from serine"/>
    <property type="evidence" value="ECO:0007669"/>
    <property type="project" value="TreeGrafter"/>
</dbReference>
<dbReference type="CDD" id="cd00614">
    <property type="entry name" value="CGS_like"/>
    <property type="match status" value="1"/>
</dbReference>
<dbReference type="EMBL" id="FMSP01000003">
    <property type="protein sequence ID" value="SCV68688.1"/>
    <property type="molecule type" value="Genomic_DNA"/>
</dbReference>
<comment type="cofactor">
    <cofactor evidence="1 6">
        <name>pyridoxal 5'-phosphate</name>
        <dbReference type="ChEBI" id="CHEBI:597326"/>
    </cofactor>
</comment>
<dbReference type="OrthoDB" id="3512640at2759"/>
<feature type="modified residue" description="N6-(pyridoxal phosphate)lysine" evidence="5">
    <location>
        <position position="217"/>
    </location>
</feature>
<keyword evidence="8" id="KW-1185">Reference proteome</keyword>
<evidence type="ECO:0000256" key="5">
    <source>
        <dbReference type="PIRSR" id="PIRSR001434-2"/>
    </source>
</evidence>
<dbReference type="InterPro" id="IPR015421">
    <property type="entry name" value="PyrdxlP-dep_Trfase_major"/>
</dbReference>
<dbReference type="PROSITE" id="PS00868">
    <property type="entry name" value="CYS_MET_METAB_PP"/>
    <property type="match status" value="1"/>
</dbReference>
<evidence type="ECO:0000313" key="8">
    <source>
        <dbReference type="Proteomes" id="UP000198372"/>
    </source>
</evidence>
<dbReference type="PIRSF" id="PIRSF001434">
    <property type="entry name" value="CGS"/>
    <property type="match status" value="1"/>
</dbReference>
<keyword evidence="4 5" id="KW-0663">Pyridoxal phosphate</keyword>
<dbReference type="InterPro" id="IPR000277">
    <property type="entry name" value="Cys/Met-Metab_PyrdxlP-dep_enz"/>
</dbReference>
<dbReference type="Pfam" id="PF01053">
    <property type="entry name" value="Cys_Met_Meta_PP"/>
    <property type="match status" value="1"/>
</dbReference>
<dbReference type="InterPro" id="IPR015424">
    <property type="entry name" value="PyrdxlP-dep_Trfase"/>
</dbReference>
<dbReference type="GO" id="GO:0030170">
    <property type="term" value="F:pyridoxal phosphate binding"/>
    <property type="evidence" value="ECO:0007669"/>
    <property type="project" value="InterPro"/>
</dbReference>
<dbReference type="InterPro" id="IPR054542">
    <property type="entry name" value="Cys_met_metab_PP"/>
</dbReference>
<accession>A0A238FC20</accession>
<dbReference type="PANTHER" id="PTHR43797:SF2">
    <property type="entry name" value="HOMOCYSTEINE_CYSTEINE SYNTHASE"/>
    <property type="match status" value="1"/>
</dbReference>
<protein>
    <submittedName>
        <fullName evidence="7">BQ2448_809 protein</fullName>
    </submittedName>
</protein>
<name>A0A238FC20_9BASI</name>
<dbReference type="GO" id="GO:0003961">
    <property type="term" value="F:O-acetylhomoserine aminocarboxypropyltransferase activity"/>
    <property type="evidence" value="ECO:0007669"/>
    <property type="project" value="TreeGrafter"/>
</dbReference>
<dbReference type="STRING" id="269621.A0A238FC20"/>
<evidence type="ECO:0000256" key="6">
    <source>
        <dbReference type="RuleBase" id="RU362118"/>
    </source>
</evidence>
<dbReference type="GO" id="GO:0071269">
    <property type="term" value="P:L-homocysteine biosynthetic process"/>
    <property type="evidence" value="ECO:0007669"/>
    <property type="project" value="TreeGrafter"/>
</dbReference>
<keyword evidence="3" id="KW-0808">Transferase</keyword>
<dbReference type="InterPro" id="IPR006235">
    <property type="entry name" value="OAc-hSer/O-AcSer_sulfhydrylase"/>
</dbReference>
<dbReference type="GO" id="GO:0019346">
    <property type="term" value="P:transsulfuration"/>
    <property type="evidence" value="ECO:0007669"/>
    <property type="project" value="InterPro"/>
</dbReference>
<comment type="similarity">
    <text evidence="2 6">Belongs to the trans-sulfuration enzymes family.</text>
</comment>
<evidence type="ECO:0000313" key="7">
    <source>
        <dbReference type="EMBL" id="SCV68688.1"/>
    </source>
</evidence>
<organism evidence="7 8">
    <name type="scientific">Microbotryum intermedium</name>
    <dbReference type="NCBI Taxonomy" id="269621"/>
    <lineage>
        <taxon>Eukaryota</taxon>
        <taxon>Fungi</taxon>
        <taxon>Dikarya</taxon>
        <taxon>Basidiomycota</taxon>
        <taxon>Pucciniomycotina</taxon>
        <taxon>Microbotryomycetes</taxon>
        <taxon>Microbotryales</taxon>
        <taxon>Microbotryaceae</taxon>
        <taxon>Microbotryum</taxon>
    </lineage>
</organism>
<evidence type="ECO:0000256" key="3">
    <source>
        <dbReference type="ARBA" id="ARBA00022679"/>
    </source>
</evidence>
<dbReference type="AlphaFoldDB" id="A0A238FC20"/>
<gene>
    <name evidence="7" type="ORF">BQ2448_809</name>
</gene>
<evidence type="ECO:0000256" key="1">
    <source>
        <dbReference type="ARBA" id="ARBA00001933"/>
    </source>
</evidence>
<dbReference type="PANTHER" id="PTHR43797">
    <property type="entry name" value="HOMOCYSTEINE/CYSTEINE SYNTHASE"/>
    <property type="match status" value="1"/>
</dbReference>
<proteinExistence type="inferred from homology"/>
<dbReference type="GO" id="GO:0004124">
    <property type="term" value="F:cysteine synthase activity"/>
    <property type="evidence" value="ECO:0007669"/>
    <property type="project" value="TreeGrafter"/>
</dbReference>
<dbReference type="SUPFAM" id="SSF53383">
    <property type="entry name" value="PLP-dependent transferases"/>
    <property type="match status" value="1"/>
</dbReference>
<dbReference type="InterPro" id="IPR015422">
    <property type="entry name" value="PyrdxlP-dep_Trfase_small"/>
</dbReference>
<sequence>MDGYSFDTINHLYASDSQAIHAGIDVEIRPFNSVAPPLFPSAAFSFNDAQHIEDIMAQKTKAFIYSRVNNPTVDLLEKRLTALEGGIGAIATSSGSSAILTLTLSLCKTGDEVVLPYKLYGGTNHAFNHWYPRLGIKGVFVDSADPKDFEAVLNDNTRFILIEAVSNPALEVLDIPKFAEMAHKHGIPLVVDTTFTAGYLMRPLELGADIIVTSCTKWLCGHGTVLGGAIVDSGKFVFTGKRWTEFDAPLPGYGPLILSQHCGPMALVVKMRMETLRESGACLSPFAAWQILQGIETLSVRMDRHTKNALALAQWLQEQDAVESVAHPGLPHHPTYEVAQRLMPKGAGGMVSFMMKNDSNGDVGRAVVDATKLAYHCGNVGDVRTLVVNPAFSIQRQLSKETLIKNGSPDNLVRVSVGLEDIQDIIHDFAQAIESVLAQKF</sequence>
<dbReference type="Gene3D" id="3.40.640.10">
    <property type="entry name" value="Type I PLP-dependent aspartate aminotransferase-like (Major domain)"/>
    <property type="match status" value="1"/>
</dbReference>
<dbReference type="Gene3D" id="3.90.1150.10">
    <property type="entry name" value="Aspartate Aminotransferase, domain 1"/>
    <property type="match status" value="1"/>
</dbReference>
<dbReference type="Proteomes" id="UP000198372">
    <property type="component" value="Unassembled WGS sequence"/>
</dbReference>